<evidence type="ECO:0000256" key="1">
    <source>
        <dbReference type="SAM" id="MobiDB-lite"/>
    </source>
</evidence>
<organism evidence="2 3">
    <name type="scientific">Vibrio cholerae</name>
    <dbReference type="NCBI Taxonomy" id="666"/>
    <lineage>
        <taxon>Bacteria</taxon>
        <taxon>Pseudomonadati</taxon>
        <taxon>Pseudomonadota</taxon>
        <taxon>Gammaproteobacteria</taxon>
        <taxon>Vibrionales</taxon>
        <taxon>Vibrionaceae</taxon>
        <taxon>Vibrio</taxon>
    </lineage>
</organism>
<accession>A0A5B1C4C7</accession>
<feature type="region of interest" description="Disordered" evidence="1">
    <location>
        <begin position="274"/>
        <end position="296"/>
    </location>
</feature>
<dbReference type="NCBIfam" id="NF033832">
    <property type="entry name" value="sce7726_fam"/>
    <property type="match status" value="1"/>
</dbReference>
<dbReference type="RefSeq" id="WP_032473326.1">
    <property type="nucleotide sequence ID" value="NZ_JACWKF010000023.1"/>
</dbReference>
<reference evidence="2 3" key="1">
    <citation type="submission" date="2019-09" db="EMBL/GenBank/DDBJ databases">
        <authorList>
            <person name="Kritzky A."/>
            <person name="Schelkanova E.Y."/>
            <person name="Alkhova Z.V."/>
            <person name="Smirnova N.I."/>
        </authorList>
    </citation>
    <scope>NUCLEOTIDE SEQUENCE [LARGE SCALE GENOMIC DNA]</scope>
    <source>
        <strain evidence="2 3">M1526</strain>
    </source>
</reference>
<sequence length="296" mass="33886">MDYRPLAKLFTSADISRVADGDYSTIVKLQKSYDELDNIDILQDIYEESYRLLRLNYPNEYVVKNTIANRVLLGRHSMNTASMLSELRIGTNKADCVVVNGLSTCYEIKTQFDSLKRLPDQIEAYTQAFDKTYVVTHESHLSAVLKLHDEMPVFGIIKATKTGRLSKPLKEAPQNENFNQALMFYSLRKAEYTNIATEILGYEPNVPCHELFDFCKEVFCSLSPERANQLFKENLKHFRKNDHNFINSLPNSLKNIGISYNIDRKSKNSILTSLSGHMSQQRGDNSVLPIPSRKNI</sequence>
<dbReference type="EMBL" id="VUAA01000005">
    <property type="protein sequence ID" value="KAA1255476.1"/>
    <property type="molecule type" value="Genomic_DNA"/>
</dbReference>
<protein>
    <submittedName>
        <fullName evidence="2">Sce7726 family protein</fullName>
    </submittedName>
</protein>
<proteinExistence type="predicted"/>
<name>A0A5B1C4C7_VIBCL</name>
<dbReference type="AlphaFoldDB" id="A0A5B1C4C7"/>
<evidence type="ECO:0000313" key="2">
    <source>
        <dbReference type="EMBL" id="KAA1255476.1"/>
    </source>
</evidence>
<evidence type="ECO:0000313" key="3">
    <source>
        <dbReference type="Proteomes" id="UP000323225"/>
    </source>
</evidence>
<feature type="compositionally biased region" description="Polar residues" evidence="1">
    <location>
        <begin position="274"/>
        <end position="284"/>
    </location>
</feature>
<gene>
    <name evidence="2" type="ORF">F0M16_05975</name>
</gene>
<dbReference type="InterPro" id="IPR047729">
    <property type="entry name" value="Sce7726-like"/>
</dbReference>
<comment type="caution">
    <text evidence="2">The sequence shown here is derived from an EMBL/GenBank/DDBJ whole genome shotgun (WGS) entry which is preliminary data.</text>
</comment>
<dbReference type="Proteomes" id="UP000323225">
    <property type="component" value="Unassembled WGS sequence"/>
</dbReference>